<dbReference type="RefSeq" id="WP_272742756.1">
    <property type="nucleotide sequence ID" value="NZ_JAQQKW010000016.1"/>
</dbReference>
<evidence type="ECO:0008006" key="3">
    <source>
        <dbReference type="Google" id="ProtNLM"/>
    </source>
</evidence>
<gene>
    <name evidence="1" type="ORF">PQU94_17700</name>
</gene>
<protein>
    <recommendedName>
        <fullName evidence="3">STAS/SEC14 domain-containing protein</fullName>
    </recommendedName>
</protein>
<dbReference type="Proteomes" id="UP001216595">
    <property type="component" value="Unassembled WGS sequence"/>
</dbReference>
<accession>A0ABT5IJV0</accession>
<comment type="caution">
    <text evidence="1">The sequence shown here is derived from an EMBL/GenBank/DDBJ whole genome shotgun (WGS) entry which is preliminary data.</text>
</comment>
<evidence type="ECO:0000313" key="1">
    <source>
        <dbReference type="EMBL" id="MDC7696115.1"/>
    </source>
</evidence>
<proteinExistence type="predicted"/>
<dbReference type="EMBL" id="JAQQKW010000016">
    <property type="protein sequence ID" value="MDC7696115.1"/>
    <property type="molecule type" value="Genomic_DNA"/>
</dbReference>
<evidence type="ECO:0000313" key="2">
    <source>
        <dbReference type="Proteomes" id="UP001216595"/>
    </source>
</evidence>
<name>A0ABT5IJV0_9CAUL</name>
<sequence>MAQSTERERLIFMARSDLRVMILRPIGRVAAEDLIEQFFTSLSRVEQPWLYHRLVDVRRYEGHFSAEHVATVAKRWQTLRGRHASYAHVALVSPHRCDRWHEASPLPGFPNETLCRFTSYPHAFNWLTAADRHAYLAQITNAPADNGEKLRPSALSGDILLD</sequence>
<reference evidence="1 2" key="1">
    <citation type="submission" date="2023-01" db="EMBL/GenBank/DDBJ databases">
        <title>Novel species of the genus Asticcacaulis isolated from rivers.</title>
        <authorList>
            <person name="Lu H."/>
        </authorList>
    </citation>
    <scope>NUCLEOTIDE SEQUENCE [LARGE SCALE GENOMIC DNA]</scope>
    <source>
        <strain evidence="1 2">DXS10W</strain>
    </source>
</reference>
<organism evidence="1 2">
    <name type="scientific">Asticcacaulis currens</name>
    <dbReference type="NCBI Taxonomy" id="2984210"/>
    <lineage>
        <taxon>Bacteria</taxon>
        <taxon>Pseudomonadati</taxon>
        <taxon>Pseudomonadota</taxon>
        <taxon>Alphaproteobacteria</taxon>
        <taxon>Caulobacterales</taxon>
        <taxon>Caulobacteraceae</taxon>
        <taxon>Asticcacaulis</taxon>
    </lineage>
</organism>
<keyword evidence="2" id="KW-1185">Reference proteome</keyword>